<feature type="compositionally biased region" description="Acidic residues" evidence="1">
    <location>
        <begin position="87"/>
        <end position="102"/>
    </location>
</feature>
<accession>A0A5B1CEQ5</accession>
<dbReference type="InterPro" id="IPR047750">
    <property type="entry name" value="YdjY-like"/>
</dbReference>
<evidence type="ECO:0000256" key="1">
    <source>
        <dbReference type="SAM" id="MobiDB-lite"/>
    </source>
</evidence>
<proteinExistence type="predicted"/>
<feature type="compositionally biased region" description="Polar residues" evidence="1">
    <location>
        <begin position="24"/>
        <end position="69"/>
    </location>
</feature>
<dbReference type="RefSeq" id="WP_068261626.1">
    <property type="nucleotide sequence ID" value="NZ_LWSK01000027.1"/>
</dbReference>
<name>A0A5B1CEQ5_9BACT</name>
<organism evidence="2 3">
    <name type="scientific">Rubripirellula obstinata</name>
    <dbReference type="NCBI Taxonomy" id="406547"/>
    <lineage>
        <taxon>Bacteria</taxon>
        <taxon>Pseudomonadati</taxon>
        <taxon>Planctomycetota</taxon>
        <taxon>Planctomycetia</taxon>
        <taxon>Pirellulales</taxon>
        <taxon>Pirellulaceae</taxon>
        <taxon>Rubripirellula</taxon>
    </lineage>
</organism>
<dbReference type="NCBIfam" id="NF040466">
    <property type="entry name" value="ydjY_domain"/>
    <property type="match status" value="1"/>
</dbReference>
<feature type="region of interest" description="Disordered" evidence="1">
    <location>
        <begin position="19"/>
        <end position="102"/>
    </location>
</feature>
<comment type="caution">
    <text evidence="2">The sequence shown here is derived from an EMBL/GenBank/DDBJ whole genome shotgun (WGS) entry which is preliminary data.</text>
</comment>
<reference evidence="2 3" key="1">
    <citation type="submission" date="2019-08" db="EMBL/GenBank/DDBJ databases">
        <title>Deep-cultivation of Planctomycetes and their phenomic and genomic characterization uncovers novel biology.</title>
        <authorList>
            <person name="Wiegand S."/>
            <person name="Jogler M."/>
            <person name="Boedeker C."/>
            <person name="Pinto D."/>
            <person name="Vollmers J."/>
            <person name="Rivas-Marin E."/>
            <person name="Kohn T."/>
            <person name="Peeters S.H."/>
            <person name="Heuer A."/>
            <person name="Rast P."/>
            <person name="Oberbeckmann S."/>
            <person name="Bunk B."/>
            <person name="Jeske O."/>
            <person name="Meyerdierks A."/>
            <person name="Storesund J.E."/>
            <person name="Kallscheuer N."/>
            <person name="Luecker S."/>
            <person name="Lage O.M."/>
            <person name="Pohl T."/>
            <person name="Merkel B.J."/>
            <person name="Hornburger P."/>
            <person name="Mueller R.-W."/>
            <person name="Bruemmer F."/>
            <person name="Labrenz M."/>
            <person name="Spormann A.M."/>
            <person name="Op Den Camp H."/>
            <person name="Overmann J."/>
            <person name="Amann R."/>
            <person name="Jetten M.S.M."/>
            <person name="Mascher T."/>
            <person name="Medema M.H."/>
            <person name="Devos D.P."/>
            <person name="Kaster A.-K."/>
            <person name="Ovreas L."/>
            <person name="Rohde M."/>
            <person name="Galperin M.Y."/>
            <person name="Jogler C."/>
        </authorList>
    </citation>
    <scope>NUCLEOTIDE SEQUENCE [LARGE SCALE GENOMIC DNA]</scope>
    <source>
        <strain evidence="2 3">LF1</strain>
    </source>
</reference>
<evidence type="ECO:0000313" key="3">
    <source>
        <dbReference type="Proteomes" id="UP000322699"/>
    </source>
</evidence>
<dbReference type="OrthoDB" id="247135at2"/>
<dbReference type="EMBL" id="VRLW01000001">
    <property type="protein sequence ID" value="KAA1258355.1"/>
    <property type="molecule type" value="Genomic_DNA"/>
</dbReference>
<evidence type="ECO:0000313" key="2">
    <source>
        <dbReference type="EMBL" id="KAA1258355.1"/>
    </source>
</evidence>
<protein>
    <submittedName>
        <fullName evidence="2">Uncharacterized protein</fullName>
    </submittedName>
</protein>
<dbReference type="Proteomes" id="UP000322699">
    <property type="component" value="Unassembled WGS sequence"/>
</dbReference>
<sequence length="336" mass="36232">MNTSKTLVGFLVFSLAAFPGCSKPANTQTDSTQNTAEIPSPTESPSKSLANTDDNTSPRMLPTAQSMTDSEPAETDDQTADSKEPESNEESSESSESIDLEEVETPSVIAAKAFTAPSGAKSLSKRNLWIDRAAGRVYADGYIAMNDGPLEMFACPSGTKEHETIIATLAKASELHAGLLAIGAQVGTPVTYNPSFIPATGQRIRVWVCYFDDDGKYQVVDARDWIVRTGTTETLKEDWVFAGSYVWTDPVDNRNYYQGDVGDMICVSNFTTAMMDIPVASSADTDQLQYSPNTAIIPNRGTAVRLILEPIPLPADGQEQPSAPEPPTEDVLQKQS</sequence>
<dbReference type="AlphaFoldDB" id="A0A5B1CEQ5"/>
<feature type="region of interest" description="Disordered" evidence="1">
    <location>
        <begin position="312"/>
        <end position="336"/>
    </location>
</feature>
<keyword evidence="3" id="KW-1185">Reference proteome</keyword>
<gene>
    <name evidence="2" type="ORF">LF1_08730</name>
</gene>